<evidence type="ECO:0000256" key="1">
    <source>
        <dbReference type="ARBA" id="ARBA00004141"/>
    </source>
</evidence>
<evidence type="ECO:0000256" key="3">
    <source>
        <dbReference type="ARBA" id="ARBA00022692"/>
    </source>
</evidence>
<evidence type="ECO:0000256" key="7">
    <source>
        <dbReference type="SAM" id="MobiDB-lite"/>
    </source>
</evidence>
<dbReference type="GO" id="GO:0016020">
    <property type="term" value="C:membrane"/>
    <property type="evidence" value="ECO:0007669"/>
    <property type="project" value="UniProtKB-SubCell"/>
</dbReference>
<proteinExistence type="inferred from homology"/>
<dbReference type="InterPro" id="IPR001878">
    <property type="entry name" value="Znf_CCHC"/>
</dbReference>
<sequence>MFPAGIIFIVLVEFCERLCYYTFAGTQKTWLQDRGYSNSQSSSINLIWAEVCYVCCFVGGWLASTRFGIFRTIAILSLAYAIGTYLSAVAALPNVQSVPFYLVGTFGLVALGSGGIKPNVCTMGANQFDPSDPDAEEKRASFFLYFYLTINVGSAISHAFLSSWATSGVPSIGVEIEYGYFFAWMVAASFMFLAFLVFVSGYRSYRKLPPAADEEPVVRLFVQALKQGSSFAHGKLAILGWSLIPVFILVSIVNAFAESPTLKIASAIVAVVCIGSLVIAHLNNKAFLPKGDVSDCLDCVPLLLVGNLFFGILQSTIASVFQSQACQMDTRQDRSDLSYEGFQYSGDFFRLANPVTIVIGTPLLDRVIYPFIRQVIGREVSIGCKVVSGFSFAICAQLVAASIEYARKGAAVLPVPSHCAPKVDGEHVHMSDINSFYMVAPYAMVGIGEIMVNPVLQHLAYEGAPASMKSLLQAFNLFAMGALPNGVASIISQALKQQVPNDLNKGDLPMVYFINSGIGFLGIVSFFAVFYLSPERFRQGRTEKGVCALESDSESEAVSSEVATLVAMLPENVAHAERKVEIDESTKHELEEAHEQTLHRQQEKGKRKGGGKSSKGKTEEGCFNCGGFGHFARECTEPSHGKGKGNGSYGNFSRQYSESRGKGKSFGKSRRTPKASGPSKTCAPLRGVLQ</sequence>
<dbReference type="SMART" id="SM00343">
    <property type="entry name" value="ZnF_C2HC"/>
    <property type="match status" value="1"/>
</dbReference>
<dbReference type="Pfam" id="PF00098">
    <property type="entry name" value="zf-CCHC"/>
    <property type="match status" value="1"/>
</dbReference>
<feature type="region of interest" description="Disordered" evidence="7">
    <location>
        <begin position="588"/>
        <end position="617"/>
    </location>
</feature>
<dbReference type="GO" id="GO:0003676">
    <property type="term" value="F:nucleic acid binding"/>
    <property type="evidence" value="ECO:0007669"/>
    <property type="project" value="InterPro"/>
</dbReference>
<evidence type="ECO:0000313" key="11">
    <source>
        <dbReference type="Proteomes" id="UP000186817"/>
    </source>
</evidence>
<dbReference type="EMBL" id="LSRX01000591">
    <property type="protein sequence ID" value="OLP93200.1"/>
    <property type="molecule type" value="Genomic_DNA"/>
</dbReference>
<dbReference type="Gene3D" id="1.20.1250.20">
    <property type="entry name" value="MFS general substrate transporter like domains"/>
    <property type="match status" value="1"/>
</dbReference>
<feature type="transmembrane region" description="Helical" evidence="8">
    <location>
        <begin position="262"/>
        <end position="282"/>
    </location>
</feature>
<keyword evidence="6" id="KW-0863">Zinc-finger</keyword>
<keyword evidence="11" id="KW-1185">Reference proteome</keyword>
<dbReference type="GO" id="GO:0022857">
    <property type="term" value="F:transmembrane transporter activity"/>
    <property type="evidence" value="ECO:0007669"/>
    <property type="project" value="InterPro"/>
</dbReference>
<dbReference type="InterPro" id="IPR000109">
    <property type="entry name" value="POT_fam"/>
</dbReference>
<keyword evidence="3 8" id="KW-0812">Transmembrane</keyword>
<evidence type="ECO:0000256" key="4">
    <source>
        <dbReference type="ARBA" id="ARBA00022989"/>
    </source>
</evidence>
<comment type="caution">
    <text evidence="10">The sequence shown here is derived from an EMBL/GenBank/DDBJ whole genome shotgun (WGS) entry which is preliminary data.</text>
</comment>
<feature type="transmembrane region" description="Helical" evidence="8">
    <location>
        <begin position="512"/>
        <end position="532"/>
    </location>
</feature>
<feature type="transmembrane region" description="Helical" evidence="8">
    <location>
        <begin position="41"/>
        <end position="62"/>
    </location>
</feature>
<protein>
    <submittedName>
        <fullName evidence="10">Protein NRT1/ PTR FAMILY 8.1</fullName>
    </submittedName>
</protein>
<dbReference type="OMA" id="SNLTQMC"/>
<dbReference type="AlphaFoldDB" id="A0A1Q9DDR5"/>
<feature type="transmembrane region" description="Helical" evidence="8">
    <location>
        <begin position="142"/>
        <end position="161"/>
    </location>
</feature>
<keyword evidence="5 8" id="KW-0472">Membrane</keyword>
<feature type="transmembrane region" description="Helical" evidence="8">
    <location>
        <begin position="69"/>
        <end position="92"/>
    </location>
</feature>
<feature type="compositionally biased region" description="Basic residues" evidence="7">
    <location>
        <begin position="662"/>
        <end position="673"/>
    </location>
</feature>
<dbReference type="Pfam" id="PF00854">
    <property type="entry name" value="PTR2"/>
    <property type="match status" value="1"/>
</dbReference>
<dbReference type="GO" id="GO:0008270">
    <property type="term" value="F:zinc ion binding"/>
    <property type="evidence" value="ECO:0007669"/>
    <property type="project" value="UniProtKB-KW"/>
</dbReference>
<dbReference type="Proteomes" id="UP000186817">
    <property type="component" value="Unassembled WGS sequence"/>
</dbReference>
<feature type="region of interest" description="Disordered" evidence="7">
    <location>
        <begin position="638"/>
        <end position="690"/>
    </location>
</feature>
<gene>
    <name evidence="10" type="primary">NPF8.1</name>
    <name evidence="10" type="ORF">AK812_SmicGene24916</name>
</gene>
<feature type="transmembrane region" description="Helical" evidence="8">
    <location>
        <begin position="181"/>
        <end position="199"/>
    </location>
</feature>
<accession>A0A1Q9DDR5</accession>
<dbReference type="SUPFAM" id="SSF103473">
    <property type="entry name" value="MFS general substrate transporter"/>
    <property type="match status" value="1"/>
</dbReference>
<feature type="transmembrane region" description="Helical" evidence="8">
    <location>
        <begin position="474"/>
        <end position="492"/>
    </location>
</feature>
<keyword evidence="4 8" id="KW-1133">Transmembrane helix</keyword>
<dbReference type="InterPro" id="IPR036259">
    <property type="entry name" value="MFS_trans_sf"/>
</dbReference>
<dbReference type="PROSITE" id="PS50158">
    <property type="entry name" value="ZF_CCHC"/>
    <property type="match status" value="1"/>
</dbReference>
<comment type="similarity">
    <text evidence="2">Belongs to the major facilitator superfamily. Proton-dependent oligopeptide transporter (POT/PTR) (TC 2.A.17) family.</text>
</comment>
<feature type="transmembrane region" description="Helical" evidence="8">
    <location>
        <begin position="98"/>
        <end position="116"/>
    </location>
</feature>
<reference evidence="10 11" key="1">
    <citation type="submission" date="2016-02" db="EMBL/GenBank/DDBJ databases">
        <title>Genome analysis of coral dinoflagellate symbionts highlights evolutionary adaptations to a symbiotic lifestyle.</title>
        <authorList>
            <person name="Aranda M."/>
            <person name="Li Y."/>
            <person name="Liew Y.J."/>
            <person name="Baumgarten S."/>
            <person name="Simakov O."/>
            <person name="Wilson M."/>
            <person name="Piel J."/>
            <person name="Ashoor H."/>
            <person name="Bougouffa S."/>
            <person name="Bajic V.B."/>
            <person name="Ryu T."/>
            <person name="Ravasi T."/>
            <person name="Bayer T."/>
            <person name="Micklem G."/>
            <person name="Kim H."/>
            <person name="Bhak J."/>
            <person name="Lajeunesse T.C."/>
            <person name="Voolstra C.R."/>
        </authorList>
    </citation>
    <scope>NUCLEOTIDE SEQUENCE [LARGE SCALE GENOMIC DNA]</scope>
    <source>
        <strain evidence="10 11">CCMP2467</strain>
    </source>
</reference>
<name>A0A1Q9DDR5_SYMMI</name>
<keyword evidence="6" id="KW-0862">Zinc</keyword>
<dbReference type="PANTHER" id="PTHR11654">
    <property type="entry name" value="OLIGOPEPTIDE TRANSPORTER-RELATED"/>
    <property type="match status" value="1"/>
</dbReference>
<keyword evidence="6" id="KW-0479">Metal-binding</keyword>
<feature type="transmembrane region" description="Helical" evidence="8">
    <location>
        <begin position="236"/>
        <end position="256"/>
    </location>
</feature>
<evidence type="ECO:0000256" key="6">
    <source>
        <dbReference type="PROSITE-ProRule" id="PRU00047"/>
    </source>
</evidence>
<dbReference type="SUPFAM" id="SSF57756">
    <property type="entry name" value="Retrovirus zinc finger-like domains"/>
    <property type="match status" value="1"/>
</dbReference>
<evidence type="ECO:0000256" key="2">
    <source>
        <dbReference type="ARBA" id="ARBA00005982"/>
    </source>
</evidence>
<evidence type="ECO:0000256" key="5">
    <source>
        <dbReference type="ARBA" id="ARBA00023136"/>
    </source>
</evidence>
<evidence type="ECO:0000256" key="8">
    <source>
        <dbReference type="SAM" id="Phobius"/>
    </source>
</evidence>
<comment type="subcellular location">
    <subcellularLocation>
        <location evidence="1">Membrane</location>
        <topology evidence="1">Multi-pass membrane protein</topology>
    </subcellularLocation>
</comment>
<evidence type="ECO:0000313" key="10">
    <source>
        <dbReference type="EMBL" id="OLP93200.1"/>
    </source>
</evidence>
<dbReference type="InterPro" id="IPR036875">
    <property type="entry name" value="Znf_CCHC_sf"/>
</dbReference>
<feature type="compositionally biased region" description="Polar residues" evidence="7">
    <location>
        <begin position="649"/>
        <end position="658"/>
    </location>
</feature>
<dbReference type="OrthoDB" id="8904098at2759"/>
<dbReference type="Gene3D" id="4.10.60.10">
    <property type="entry name" value="Zinc finger, CCHC-type"/>
    <property type="match status" value="1"/>
</dbReference>
<evidence type="ECO:0000259" key="9">
    <source>
        <dbReference type="PROSITE" id="PS50158"/>
    </source>
</evidence>
<organism evidence="10 11">
    <name type="scientific">Symbiodinium microadriaticum</name>
    <name type="common">Dinoflagellate</name>
    <name type="synonym">Zooxanthella microadriatica</name>
    <dbReference type="NCBI Taxonomy" id="2951"/>
    <lineage>
        <taxon>Eukaryota</taxon>
        <taxon>Sar</taxon>
        <taxon>Alveolata</taxon>
        <taxon>Dinophyceae</taxon>
        <taxon>Suessiales</taxon>
        <taxon>Symbiodiniaceae</taxon>
        <taxon>Symbiodinium</taxon>
    </lineage>
</organism>
<feature type="compositionally biased region" description="Basic and acidic residues" evidence="7">
    <location>
        <begin position="588"/>
        <end position="604"/>
    </location>
</feature>
<feature type="domain" description="CCHC-type" evidence="9">
    <location>
        <begin position="622"/>
        <end position="637"/>
    </location>
</feature>